<dbReference type="SMART" id="SM01026">
    <property type="entry name" value="Beach"/>
    <property type="match status" value="1"/>
</dbReference>
<gene>
    <name evidence="6" type="ORF">NEMVEDRAFT_v1g127814</name>
</gene>
<accession>A7SQQ4</accession>
<feature type="domain" description="BEACH" evidence="4">
    <location>
        <begin position="325"/>
        <end position="616"/>
    </location>
</feature>
<dbReference type="Gene3D" id="2.130.10.10">
    <property type="entry name" value="YVTN repeat-like/Quinoprotein amine dehydrogenase"/>
    <property type="match status" value="1"/>
</dbReference>
<dbReference type="SUPFAM" id="SSF50729">
    <property type="entry name" value="PH domain-like"/>
    <property type="match status" value="1"/>
</dbReference>
<organism evidence="6 7">
    <name type="scientific">Nematostella vectensis</name>
    <name type="common">Starlet sea anemone</name>
    <dbReference type="NCBI Taxonomy" id="45351"/>
    <lineage>
        <taxon>Eukaryota</taxon>
        <taxon>Metazoa</taxon>
        <taxon>Cnidaria</taxon>
        <taxon>Anthozoa</taxon>
        <taxon>Hexacorallia</taxon>
        <taxon>Actiniaria</taxon>
        <taxon>Edwardsiidae</taxon>
        <taxon>Nematostella</taxon>
    </lineage>
</organism>
<dbReference type="InterPro" id="IPR015943">
    <property type="entry name" value="WD40/YVTN_repeat-like_dom_sf"/>
</dbReference>
<dbReference type="PROSITE" id="PS50294">
    <property type="entry name" value="WD_REPEATS_REGION"/>
    <property type="match status" value="1"/>
</dbReference>
<dbReference type="InParanoid" id="A7SQQ4"/>
<dbReference type="Pfam" id="PF02138">
    <property type="entry name" value="Beach"/>
    <property type="match status" value="1"/>
</dbReference>
<sequence length="988" mass="112030">MHPKFDEEFLELAETDEFKALMRQQILPGIKQFEAKFSVLSGRFWMQCLTALQSSLKQRDQLSADGRERFARQVTKAAQELRTKLQERDKGLLRARSQQSARNAIDWLLTKRRLTSERAPWAYRTPEEVHWKLSTEETFQRMRLRMTQNLNYSYHMEASNARDNKSDENLDGDTLSQSVPLRVAREAVVMRSLEADEDEELTASNNSVSPPMSVVEKVVLEVDCELVTLMDVMPGKLKVSTTHVYFTANRSSDAWDLTTVYEFTWALAELREVHLRRHNLRRSALEFFLVDQTNYFINCSKKARNTVYKKIMSLRPPNLYYMGARSPAQLLKASGLTERWVKREISNFEYLMQLNTIAGRTYNDLSQYPVFPWVLVDYESKDLDLSNRAVYRDLSKPIGVLNPARVKEVEDRYKHFEDPTGTIAKFHYGTHYSNSANVLFYLLRVEPFTTLHVALHSGRFDCADRQFHSIPALWDSLFNKASDVKELVPEFFYFPEFLENLNGFDLGRLQGGARVNHVTLPPWARTPEEFVHKHRQALESEYVSTHLHDWIDLIFGYKQRGEKAVEAHNVFYYCTYEGAVDLDAITNEAERIATEGMINNFGQTPSQLLTTPHPVRMTQADAAAHKQKALEIAGTSKPLANVFEHVDKLKAYFVVVTDSCDPLVFAAVPRVQARLLIHHGMPDCMVTVTRSGILGNQDWLPYSKTKSRPFTFELDPALSSVKLRRTVAGPFSPDVTVTSRHFAMTQDARLIITAGHWDNTIRVFSIKGKLQSRITAHSDTVTCLSIDRDGHHLMTGSRDTTCRLWLVSHVGGWAADVDKSPLQTLYGHDHEVTCVVLSWELDMAVSGSRDGTCIVHTARKGQYLRTLRPMGNEPSSAPCRVTSLGLSEFGGIIVSSNTRDARALTHYSINGRLLAQERALKDDVIDIEICGDFVVTGGNSGRLGIRSLHSMNLLVPITSVSLAKDNTHIFVTLCDGKLIVIAVDVPAT</sequence>
<evidence type="ECO:0000313" key="6">
    <source>
        <dbReference type="EMBL" id="EDO33951.1"/>
    </source>
</evidence>
<feature type="repeat" description="WD" evidence="3">
    <location>
        <begin position="774"/>
        <end position="805"/>
    </location>
</feature>
<dbReference type="AlphaFoldDB" id="A7SQQ4"/>
<dbReference type="PROSITE" id="PS51783">
    <property type="entry name" value="PH_BEACH"/>
    <property type="match status" value="1"/>
</dbReference>
<dbReference type="InterPro" id="IPR036372">
    <property type="entry name" value="BEACH_dom_sf"/>
</dbReference>
<dbReference type="InterPro" id="IPR001680">
    <property type="entry name" value="WD40_rpt"/>
</dbReference>
<dbReference type="PROSITE" id="PS50082">
    <property type="entry name" value="WD_REPEATS_2"/>
    <property type="match status" value="1"/>
</dbReference>
<keyword evidence="7" id="KW-1185">Reference proteome</keyword>
<evidence type="ECO:0000313" key="7">
    <source>
        <dbReference type="Proteomes" id="UP000001593"/>
    </source>
</evidence>
<dbReference type="Pfam" id="PF14844">
    <property type="entry name" value="PH_BEACH"/>
    <property type="match status" value="1"/>
</dbReference>
<dbReference type="PANTHER" id="PTHR13743">
    <property type="entry name" value="BEIGE/BEACH-RELATED"/>
    <property type="match status" value="1"/>
</dbReference>
<dbReference type="Proteomes" id="UP000001593">
    <property type="component" value="Unassembled WGS sequence"/>
</dbReference>
<dbReference type="InterPro" id="IPR011993">
    <property type="entry name" value="PH-like_dom_sf"/>
</dbReference>
<dbReference type="eggNOG" id="KOG1787">
    <property type="taxonomic scope" value="Eukaryota"/>
</dbReference>
<dbReference type="CDD" id="cd01201">
    <property type="entry name" value="PH_BEACH"/>
    <property type="match status" value="1"/>
</dbReference>
<evidence type="ECO:0000259" key="4">
    <source>
        <dbReference type="PROSITE" id="PS50197"/>
    </source>
</evidence>
<dbReference type="SUPFAM" id="SSF81837">
    <property type="entry name" value="BEACH domain"/>
    <property type="match status" value="1"/>
</dbReference>
<dbReference type="InterPro" id="IPR023362">
    <property type="entry name" value="PH-BEACH_dom"/>
</dbReference>
<feature type="domain" description="BEACH-type PH" evidence="5">
    <location>
        <begin position="213"/>
        <end position="312"/>
    </location>
</feature>
<dbReference type="OMA" id="WSIQANQ"/>
<proteinExistence type="predicted"/>
<dbReference type="STRING" id="45351.A7SQQ4"/>
<dbReference type="FunFam" id="1.10.1540.10:FF:000001">
    <property type="entry name" value="neurobeachin isoform X1"/>
    <property type="match status" value="1"/>
</dbReference>
<evidence type="ECO:0000256" key="2">
    <source>
        <dbReference type="ARBA" id="ARBA00022737"/>
    </source>
</evidence>
<evidence type="ECO:0000256" key="3">
    <source>
        <dbReference type="PROSITE-ProRule" id="PRU00221"/>
    </source>
</evidence>
<keyword evidence="2" id="KW-0677">Repeat</keyword>
<name>A7SQQ4_NEMVE</name>
<dbReference type="InterPro" id="IPR046851">
    <property type="entry name" value="NBCH_WD40"/>
</dbReference>
<dbReference type="HOGENOM" id="CLU_000218_5_0_1"/>
<keyword evidence="1 3" id="KW-0853">WD repeat</keyword>
<dbReference type="CDD" id="cd06071">
    <property type="entry name" value="Beach"/>
    <property type="match status" value="1"/>
</dbReference>
<dbReference type="EMBL" id="DS469749">
    <property type="protein sequence ID" value="EDO33951.1"/>
    <property type="molecule type" value="Genomic_DNA"/>
</dbReference>
<dbReference type="PhylomeDB" id="A7SQQ4"/>
<dbReference type="Gene3D" id="2.30.29.30">
    <property type="entry name" value="Pleckstrin-homology domain (PH domain)/Phosphotyrosine-binding domain (PTB)"/>
    <property type="match status" value="1"/>
</dbReference>
<evidence type="ECO:0000256" key="1">
    <source>
        <dbReference type="ARBA" id="ARBA00022574"/>
    </source>
</evidence>
<dbReference type="SUPFAM" id="SSF50978">
    <property type="entry name" value="WD40 repeat-like"/>
    <property type="match status" value="1"/>
</dbReference>
<dbReference type="InterPro" id="IPR000409">
    <property type="entry name" value="BEACH_dom"/>
</dbReference>
<dbReference type="PANTHER" id="PTHR13743:SF112">
    <property type="entry name" value="BEACH DOMAIN-CONTAINING PROTEIN"/>
    <property type="match status" value="1"/>
</dbReference>
<dbReference type="Gene3D" id="1.10.1540.10">
    <property type="entry name" value="BEACH domain"/>
    <property type="match status" value="1"/>
</dbReference>
<dbReference type="PROSITE" id="PS50197">
    <property type="entry name" value="BEACH"/>
    <property type="match status" value="1"/>
</dbReference>
<dbReference type="InterPro" id="IPR050865">
    <property type="entry name" value="BEACH_Domain"/>
</dbReference>
<dbReference type="Pfam" id="PF16057">
    <property type="entry name" value="DUF4800"/>
    <property type="match status" value="1"/>
</dbReference>
<evidence type="ECO:0000259" key="5">
    <source>
        <dbReference type="PROSITE" id="PS51783"/>
    </source>
</evidence>
<dbReference type="InterPro" id="IPR036322">
    <property type="entry name" value="WD40_repeat_dom_sf"/>
</dbReference>
<dbReference type="Pfam" id="PF20426">
    <property type="entry name" value="NBCH_WD40"/>
    <property type="match status" value="1"/>
</dbReference>
<reference evidence="6 7" key="1">
    <citation type="journal article" date="2007" name="Science">
        <title>Sea anemone genome reveals ancestral eumetazoan gene repertoire and genomic organization.</title>
        <authorList>
            <person name="Putnam N.H."/>
            <person name="Srivastava M."/>
            <person name="Hellsten U."/>
            <person name="Dirks B."/>
            <person name="Chapman J."/>
            <person name="Salamov A."/>
            <person name="Terry A."/>
            <person name="Shapiro H."/>
            <person name="Lindquist E."/>
            <person name="Kapitonov V.V."/>
            <person name="Jurka J."/>
            <person name="Genikhovich G."/>
            <person name="Grigoriev I.V."/>
            <person name="Lucas S.M."/>
            <person name="Steele R.E."/>
            <person name="Finnerty J.R."/>
            <person name="Technau U."/>
            <person name="Martindale M.Q."/>
            <person name="Rokhsar D.S."/>
        </authorList>
    </citation>
    <scope>NUCLEOTIDE SEQUENCE [LARGE SCALE GENOMIC DNA]</scope>
    <source>
        <strain evidence="7">CH2 X CH6</strain>
    </source>
</reference>
<dbReference type="SMART" id="SM00320">
    <property type="entry name" value="WD40"/>
    <property type="match status" value="4"/>
</dbReference>
<protein>
    <submittedName>
        <fullName evidence="6">Uncharacterized protein</fullName>
    </submittedName>
</protein>